<proteinExistence type="predicted"/>
<evidence type="ECO:0000313" key="1">
    <source>
        <dbReference type="EMBL" id="KAE9344856.1"/>
    </source>
</evidence>
<protein>
    <submittedName>
        <fullName evidence="1">Uncharacterized protein</fullName>
    </submittedName>
</protein>
<organism evidence="1 2">
    <name type="scientific">Phytophthora fragariae</name>
    <dbReference type="NCBI Taxonomy" id="53985"/>
    <lineage>
        <taxon>Eukaryota</taxon>
        <taxon>Sar</taxon>
        <taxon>Stramenopiles</taxon>
        <taxon>Oomycota</taxon>
        <taxon>Peronosporomycetes</taxon>
        <taxon>Peronosporales</taxon>
        <taxon>Peronosporaceae</taxon>
        <taxon>Phytophthora</taxon>
    </lineage>
</organism>
<reference evidence="1 2" key="1">
    <citation type="submission" date="2018-09" db="EMBL/GenBank/DDBJ databases">
        <title>Genomic investigation of the strawberry pathogen Phytophthora fragariae indicates pathogenicity is determined by transcriptional variation in three key races.</title>
        <authorList>
            <person name="Adams T.M."/>
            <person name="Armitage A.D."/>
            <person name="Sobczyk M.K."/>
            <person name="Bates H.J."/>
            <person name="Dunwell J.M."/>
            <person name="Nellist C.F."/>
            <person name="Harrison R.J."/>
        </authorList>
    </citation>
    <scope>NUCLEOTIDE SEQUENCE [LARGE SCALE GENOMIC DNA]</scope>
    <source>
        <strain evidence="1 2">NOV-77</strain>
    </source>
</reference>
<dbReference type="Proteomes" id="UP000486351">
    <property type="component" value="Unassembled WGS sequence"/>
</dbReference>
<sequence>MLLNSPADAARGGLGRILRPCRVAGLAALIGAPRAASQPGALQLDRCLPASRLCPFWCCRESVSETVHSPRVSQSPALPLAKTTIFSLKSST</sequence>
<comment type="caution">
    <text evidence="1">The sequence shown here is derived from an EMBL/GenBank/DDBJ whole genome shotgun (WGS) entry which is preliminary data.</text>
</comment>
<accession>A0A6G0RXS2</accession>
<evidence type="ECO:0000313" key="2">
    <source>
        <dbReference type="Proteomes" id="UP000486351"/>
    </source>
</evidence>
<dbReference type="EMBL" id="QXFY01000420">
    <property type="protein sequence ID" value="KAE9344856.1"/>
    <property type="molecule type" value="Genomic_DNA"/>
</dbReference>
<dbReference type="AlphaFoldDB" id="A0A6G0RXS2"/>
<name>A0A6G0RXS2_9STRA</name>
<gene>
    <name evidence="1" type="ORF">PF008_g9031</name>
</gene>